<protein>
    <recommendedName>
        <fullName evidence="3">F-box domain-containing protein</fullName>
    </recommendedName>
</protein>
<comment type="caution">
    <text evidence="1">The sequence shown here is derived from an EMBL/GenBank/DDBJ whole genome shotgun (WGS) entry which is preliminary data.</text>
</comment>
<keyword evidence="2" id="KW-1185">Reference proteome</keyword>
<evidence type="ECO:0008006" key="3">
    <source>
        <dbReference type="Google" id="ProtNLM"/>
    </source>
</evidence>
<sequence length="545" mass="61685">MSSVAHSALIKRVNTFLKIPEDEELNNIIRHNLPPATAVQRADLIQMISEREAVQERLELAVKNGQDPGGFYSCASLYLSGQIQIFKSPLSPIKRIPVEILAHIFEIVVDSAYYGGGLMVQVLSLSQTYQRRVSPRTAAAKRFDAALAAELTSLWFQRAAPHPVLVSVSAYEHPSSSPHRQVLLHASRIAELTLLRVGSKPFPSIPQDPLTTLSFPVLQKLEVKGAYNSSYPRQDHIEPILPFFAHLRAPQLTEVSLDLVGTVLPNFDAFGHQLRRLDLSMKSEHTEEEEGLMVNPMQSRANVLGVLQHCTQLEYLGLIITRQALQNFDGTIRLERLELLFFELGFNASHVDITPLLSTLALPALKEFDATLPDNHRVWDWPVWMSFKHRSGFRLRRFAFSNVRQASPDQLWAFLLDMDTLESLYLSEFTEGIEFLHHFKTFAPSRPFLPSLQSLTIMISPEREVRPTPDLDELVEGIVRSRWWSDSSTSTKSYRRWTDVCIARQVSIRTLADDDYGELLSPQASQRMDAIGGEGLMLDFSPNEY</sequence>
<reference evidence="1 2" key="1">
    <citation type="submission" date="2024-02" db="EMBL/GenBank/DDBJ databases">
        <title>A draft genome for the cacao thread blight pathogen Marasmius crinis-equi.</title>
        <authorList>
            <person name="Cohen S.P."/>
            <person name="Baruah I.K."/>
            <person name="Amoako-Attah I."/>
            <person name="Bukari Y."/>
            <person name="Meinhardt L.W."/>
            <person name="Bailey B.A."/>
        </authorList>
    </citation>
    <scope>NUCLEOTIDE SEQUENCE [LARGE SCALE GENOMIC DNA]</scope>
    <source>
        <strain evidence="1 2">GH-76</strain>
    </source>
</reference>
<name>A0ABR3FTP2_9AGAR</name>
<proteinExistence type="predicted"/>
<dbReference type="EMBL" id="JBAHYK010000088">
    <property type="protein sequence ID" value="KAL0578685.1"/>
    <property type="molecule type" value="Genomic_DNA"/>
</dbReference>
<evidence type="ECO:0000313" key="2">
    <source>
        <dbReference type="Proteomes" id="UP001465976"/>
    </source>
</evidence>
<gene>
    <name evidence="1" type="ORF">V5O48_003305</name>
</gene>
<dbReference type="SUPFAM" id="SSF52047">
    <property type="entry name" value="RNI-like"/>
    <property type="match status" value="1"/>
</dbReference>
<evidence type="ECO:0000313" key="1">
    <source>
        <dbReference type="EMBL" id="KAL0578685.1"/>
    </source>
</evidence>
<accession>A0ABR3FTP2</accession>
<organism evidence="1 2">
    <name type="scientific">Marasmius crinis-equi</name>
    <dbReference type="NCBI Taxonomy" id="585013"/>
    <lineage>
        <taxon>Eukaryota</taxon>
        <taxon>Fungi</taxon>
        <taxon>Dikarya</taxon>
        <taxon>Basidiomycota</taxon>
        <taxon>Agaricomycotina</taxon>
        <taxon>Agaricomycetes</taxon>
        <taxon>Agaricomycetidae</taxon>
        <taxon>Agaricales</taxon>
        <taxon>Marasmiineae</taxon>
        <taxon>Marasmiaceae</taxon>
        <taxon>Marasmius</taxon>
    </lineage>
</organism>
<dbReference type="Proteomes" id="UP001465976">
    <property type="component" value="Unassembled WGS sequence"/>
</dbReference>